<gene>
    <name evidence="2" type="ORF">P3T76_006050</name>
</gene>
<organism evidence="2 3">
    <name type="scientific">Phytophthora citrophthora</name>
    <dbReference type="NCBI Taxonomy" id="4793"/>
    <lineage>
        <taxon>Eukaryota</taxon>
        <taxon>Sar</taxon>
        <taxon>Stramenopiles</taxon>
        <taxon>Oomycota</taxon>
        <taxon>Peronosporomycetes</taxon>
        <taxon>Peronosporales</taxon>
        <taxon>Peronosporaceae</taxon>
        <taxon>Phytophthora</taxon>
    </lineage>
</organism>
<dbReference type="EMBL" id="JASMQC010000009">
    <property type="protein sequence ID" value="KAK1942551.1"/>
    <property type="molecule type" value="Genomic_DNA"/>
</dbReference>
<accession>A0AAD9GQF3</accession>
<feature type="signal peptide" evidence="1">
    <location>
        <begin position="1"/>
        <end position="19"/>
    </location>
</feature>
<evidence type="ECO:0000313" key="3">
    <source>
        <dbReference type="Proteomes" id="UP001259832"/>
    </source>
</evidence>
<evidence type="ECO:0008006" key="4">
    <source>
        <dbReference type="Google" id="ProtNLM"/>
    </source>
</evidence>
<sequence>MRVSTLVLSTLVVLSSSQASKGENPSQSIDNIQSTGRFLRDQAHVDEDRLNVKLSPEAEKWLAGLAGKSTAELEKFAQAPKNVNPEELLKLMKSNAEEYFMSLVKEGVTPKIMREEYRIEGMRKTMSESALLRNVDYQEYVRFKEFWDKLPMTLKIKLFLKRLPNSFLRSKP</sequence>
<dbReference type="AlphaFoldDB" id="A0AAD9GQF3"/>
<protein>
    <recommendedName>
        <fullName evidence="4">RxLR effector protein</fullName>
    </recommendedName>
</protein>
<dbReference type="Proteomes" id="UP001259832">
    <property type="component" value="Unassembled WGS sequence"/>
</dbReference>
<feature type="chain" id="PRO_5042020906" description="RxLR effector protein" evidence="1">
    <location>
        <begin position="20"/>
        <end position="172"/>
    </location>
</feature>
<proteinExistence type="predicted"/>
<name>A0AAD9GQF3_9STRA</name>
<evidence type="ECO:0000313" key="2">
    <source>
        <dbReference type="EMBL" id="KAK1942551.1"/>
    </source>
</evidence>
<comment type="caution">
    <text evidence="2">The sequence shown here is derived from an EMBL/GenBank/DDBJ whole genome shotgun (WGS) entry which is preliminary data.</text>
</comment>
<evidence type="ECO:0000256" key="1">
    <source>
        <dbReference type="SAM" id="SignalP"/>
    </source>
</evidence>
<keyword evidence="1" id="KW-0732">Signal</keyword>
<keyword evidence="3" id="KW-1185">Reference proteome</keyword>
<reference evidence="2" key="1">
    <citation type="submission" date="2023-08" db="EMBL/GenBank/DDBJ databases">
        <title>Reference Genome Resource for the Citrus Pathogen Phytophthora citrophthora.</title>
        <authorList>
            <person name="Moller H."/>
            <person name="Coetzee B."/>
            <person name="Rose L.J."/>
            <person name="Van Niekerk J.M."/>
        </authorList>
    </citation>
    <scope>NUCLEOTIDE SEQUENCE</scope>
    <source>
        <strain evidence="2">STE-U-9442</strain>
    </source>
</reference>